<keyword evidence="2" id="KW-0732">Signal</keyword>
<feature type="signal peptide" evidence="2">
    <location>
        <begin position="1"/>
        <end position="20"/>
    </location>
</feature>
<feature type="region of interest" description="Disordered" evidence="1">
    <location>
        <begin position="109"/>
        <end position="129"/>
    </location>
</feature>
<feature type="compositionally biased region" description="Low complexity" evidence="1">
    <location>
        <begin position="109"/>
        <end position="121"/>
    </location>
</feature>
<evidence type="ECO:0000256" key="1">
    <source>
        <dbReference type="SAM" id="MobiDB-lite"/>
    </source>
</evidence>
<reference evidence="3 4" key="1">
    <citation type="submission" date="2017-11" db="EMBL/GenBank/DDBJ databases">
        <title>De novo assembly and phasing of dikaryotic genomes from two isolates of Puccinia coronata f. sp. avenae, the causal agent of oat crown rust.</title>
        <authorList>
            <person name="Miller M.E."/>
            <person name="Zhang Y."/>
            <person name="Omidvar V."/>
            <person name="Sperschneider J."/>
            <person name="Schwessinger B."/>
            <person name="Raley C."/>
            <person name="Palmer J.M."/>
            <person name="Garnica D."/>
            <person name="Upadhyaya N."/>
            <person name="Rathjen J."/>
            <person name="Taylor J.M."/>
            <person name="Park R.F."/>
            <person name="Dodds P.N."/>
            <person name="Hirsch C.D."/>
            <person name="Kianian S.F."/>
            <person name="Figueroa M."/>
        </authorList>
    </citation>
    <scope>NUCLEOTIDE SEQUENCE [LARGE SCALE GENOMIC DNA]</scope>
    <source>
        <strain evidence="3">12NC29</strain>
    </source>
</reference>
<evidence type="ECO:0000313" key="3">
    <source>
        <dbReference type="EMBL" id="PLW18965.1"/>
    </source>
</evidence>
<organism evidence="3 4">
    <name type="scientific">Puccinia coronata f. sp. avenae</name>
    <dbReference type="NCBI Taxonomy" id="200324"/>
    <lineage>
        <taxon>Eukaryota</taxon>
        <taxon>Fungi</taxon>
        <taxon>Dikarya</taxon>
        <taxon>Basidiomycota</taxon>
        <taxon>Pucciniomycotina</taxon>
        <taxon>Pucciniomycetes</taxon>
        <taxon>Pucciniales</taxon>
        <taxon>Pucciniaceae</taxon>
        <taxon>Puccinia</taxon>
    </lineage>
</organism>
<dbReference type="Proteomes" id="UP000235388">
    <property type="component" value="Unassembled WGS sequence"/>
</dbReference>
<keyword evidence="4" id="KW-1185">Reference proteome</keyword>
<dbReference type="OrthoDB" id="2507615at2759"/>
<dbReference type="EMBL" id="PGCJ01000821">
    <property type="protein sequence ID" value="PLW18965.1"/>
    <property type="molecule type" value="Genomic_DNA"/>
</dbReference>
<evidence type="ECO:0000313" key="4">
    <source>
        <dbReference type="Proteomes" id="UP000235388"/>
    </source>
</evidence>
<sequence>MKFLARLLLIWTELAVISRGLEWDSAEDLDFYHKQIAEESQYLQELINPFRSTSPHNHPYAASQTSSTNEPTPGPSSFGVPHHFMMEDHAMGSPTHYYHSIYSSSTEPLVPSPLHSHPSTPGKQFERAPVSTDGKFVESLLTGAFLPEYPMITKERAASKELKIANRFPGPVTSSQNAISHIHHNDVSLSDWIGLKEEETDFHRLVFDSNVFHFPNSKDERFLSRKNMITDTIEKRPVESGLVINRNEIDAFMNPFRNTVKPHPEGNIDEPEGPRSAQLASHKMSVFSDFAEQWKAVYETRLGIDFFKLQKWIESTLQIDGSIVPTEATVTGNMEKHFIAYLFLVDMIITVLHESEPPGLEVNRMDVFRRAVNCFETHTRNMIKDDSFKTLRLKRMDFLWTYITFWFTQDVKYKSNRYLISSYSHQPSLHGAWRRIFNYIFSLSIDGLNEKIKYV</sequence>
<feature type="compositionally biased region" description="Polar residues" evidence="1">
    <location>
        <begin position="53"/>
        <end position="71"/>
    </location>
</feature>
<comment type="caution">
    <text evidence="3">The sequence shown here is derived from an EMBL/GenBank/DDBJ whole genome shotgun (WGS) entry which is preliminary data.</text>
</comment>
<evidence type="ECO:0000256" key="2">
    <source>
        <dbReference type="SAM" id="SignalP"/>
    </source>
</evidence>
<dbReference type="AlphaFoldDB" id="A0A2N5T0I3"/>
<name>A0A2N5T0I3_9BASI</name>
<proteinExistence type="predicted"/>
<accession>A0A2N5T0I3</accession>
<gene>
    <name evidence="3" type="ORF">PCANC_11838</name>
</gene>
<protein>
    <submittedName>
        <fullName evidence="3">Uncharacterized protein</fullName>
    </submittedName>
</protein>
<feature type="chain" id="PRO_5014995604" evidence="2">
    <location>
        <begin position="21"/>
        <end position="455"/>
    </location>
</feature>
<feature type="region of interest" description="Disordered" evidence="1">
    <location>
        <begin position="53"/>
        <end position="82"/>
    </location>
</feature>